<accession>A0AAJ0CJ51</accession>
<comment type="similarity">
    <text evidence="1 5">Belongs to the peptidase S8 family.</text>
</comment>
<feature type="domain" description="Peptidase S8/S53" evidence="7">
    <location>
        <begin position="142"/>
        <end position="352"/>
    </location>
</feature>
<feature type="region of interest" description="Disordered" evidence="6">
    <location>
        <begin position="74"/>
        <end position="113"/>
    </location>
</feature>
<dbReference type="AlphaFoldDB" id="A0AAJ0CJ51"/>
<dbReference type="PANTHER" id="PTHR43806:SF58">
    <property type="entry name" value="ALKALINE PROTEASE 1-RELATED"/>
    <property type="match status" value="1"/>
</dbReference>
<feature type="compositionally biased region" description="Polar residues" evidence="6">
    <location>
        <begin position="104"/>
        <end position="113"/>
    </location>
</feature>
<evidence type="ECO:0000256" key="2">
    <source>
        <dbReference type="ARBA" id="ARBA00022670"/>
    </source>
</evidence>
<dbReference type="InterPro" id="IPR015500">
    <property type="entry name" value="Peptidase_S8_subtilisin-rel"/>
</dbReference>
<dbReference type="Proteomes" id="UP001251528">
    <property type="component" value="Unassembled WGS sequence"/>
</dbReference>
<evidence type="ECO:0000256" key="4">
    <source>
        <dbReference type="ARBA" id="ARBA00022825"/>
    </source>
</evidence>
<feature type="region of interest" description="Disordered" evidence="6">
    <location>
        <begin position="384"/>
        <end position="409"/>
    </location>
</feature>
<dbReference type="InterPro" id="IPR000209">
    <property type="entry name" value="Peptidase_S8/S53_dom"/>
</dbReference>
<gene>
    <name evidence="8" type="ORF">QQS21_010608</name>
</gene>
<dbReference type="SUPFAM" id="SSF52743">
    <property type="entry name" value="Subtilisin-like"/>
    <property type="match status" value="1"/>
</dbReference>
<name>A0AAJ0CJ51_9HYPO</name>
<sequence>MALSTRLEGRAAPKKWNVVLKKQKNLDYIISRGEIKPDAVFSRAFIGFSALFTADQREMMGDIYSFNFMEQDISEASPPTSRQPEEVSKLSRPWGKKNTKHGSPPTSQMGNTVTQKNAPWGLARISNRIPHHSNYAYDKSAGTGTCVYVLDTGIEVSHTEFQGRAKFLKNFVGGDNDDTDGRGTHVAGIIGSATYGVAKNTALYSIKVQDKGITKASTMIEAIEFLLTERLNSDECPKGSVIHISVPIDDSEVLAVAVAEAVRSGFVVVIAAGNDGAELHDWLKGYRNNACRVGAIDREDVFASYSNHGERVNILAPGTNITSTWTGHSTGIVSGAEMASAHVAGLSAYLLGLGYDARNICKSMASMATRDRVDVKSFPSYKMARGHPGWGNQNKKLSEKEKKKQEQKERAIYHKGKQLYSRWDPPNKIAYNGVKK</sequence>
<dbReference type="PRINTS" id="PR00723">
    <property type="entry name" value="SUBTILISIN"/>
</dbReference>
<dbReference type="PROSITE" id="PS00136">
    <property type="entry name" value="SUBTILASE_ASP"/>
    <property type="match status" value="1"/>
</dbReference>
<evidence type="ECO:0000256" key="6">
    <source>
        <dbReference type="SAM" id="MobiDB-lite"/>
    </source>
</evidence>
<keyword evidence="3" id="KW-0378">Hydrolase</keyword>
<dbReference type="InterPro" id="IPR023827">
    <property type="entry name" value="Peptidase_S8_Asp-AS"/>
</dbReference>
<dbReference type="Gene3D" id="3.40.50.200">
    <property type="entry name" value="Peptidase S8/S53 domain"/>
    <property type="match status" value="1"/>
</dbReference>
<evidence type="ECO:0000256" key="3">
    <source>
        <dbReference type="ARBA" id="ARBA00022801"/>
    </source>
</evidence>
<reference evidence="8" key="1">
    <citation type="submission" date="2023-06" db="EMBL/GenBank/DDBJ databases">
        <title>Conoideocrella luteorostrata (Hypocreales: Clavicipitaceae), a potential biocontrol fungus for elongate hemlock scale in United States Christmas tree production areas.</title>
        <authorList>
            <person name="Barrett H."/>
            <person name="Lovett B."/>
            <person name="Macias A.M."/>
            <person name="Stajich J.E."/>
            <person name="Kasson M.T."/>
        </authorList>
    </citation>
    <scope>NUCLEOTIDE SEQUENCE</scope>
    <source>
        <strain evidence="8">ARSEF 14590</strain>
    </source>
</reference>
<dbReference type="InterPro" id="IPR036852">
    <property type="entry name" value="Peptidase_S8/S53_dom_sf"/>
</dbReference>
<evidence type="ECO:0000256" key="5">
    <source>
        <dbReference type="PROSITE-ProRule" id="PRU01240"/>
    </source>
</evidence>
<keyword evidence="4" id="KW-0720">Serine protease</keyword>
<keyword evidence="9" id="KW-1185">Reference proteome</keyword>
<dbReference type="GO" id="GO:0004252">
    <property type="term" value="F:serine-type endopeptidase activity"/>
    <property type="evidence" value="ECO:0007669"/>
    <property type="project" value="InterPro"/>
</dbReference>
<evidence type="ECO:0000259" key="7">
    <source>
        <dbReference type="Pfam" id="PF00082"/>
    </source>
</evidence>
<dbReference type="EMBL" id="JASWJB010000315">
    <property type="protein sequence ID" value="KAK2591696.1"/>
    <property type="molecule type" value="Genomic_DNA"/>
</dbReference>
<keyword evidence="2" id="KW-0645">Protease</keyword>
<evidence type="ECO:0000256" key="1">
    <source>
        <dbReference type="ARBA" id="ARBA00011073"/>
    </source>
</evidence>
<proteinExistence type="inferred from homology"/>
<dbReference type="GO" id="GO:0006508">
    <property type="term" value="P:proteolysis"/>
    <property type="evidence" value="ECO:0007669"/>
    <property type="project" value="UniProtKB-KW"/>
</dbReference>
<dbReference type="PANTHER" id="PTHR43806">
    <property type="entry name" value="PEPTIDASE S8"/>
    <property type="match status" value="1"/>
</dbReference>
<evidence type="ECO:0000313" key="9">
    <source>
        <dbReference type="Proteomes" id="UP001251528"/>
    </source>
</evidence>
<dbReference type="Pfam" id="PF00082">
    <property type="entry name" value="Peptidase_S8"/>
    <property type="match status" value="1"/>
</dbReference>
<dbReference type="InterPro" id="IPR050131">
    <property type="entry name" value="Peptidase_S8_subtilisin-like"/>
</dbReference>
<dbReference type="InterPro" id="IPR034193">
    <property type="entry name" value="PCSK9_ProteinaseK-like"/>
</dbReference>
<evidence type="ECO:0000313" key="8">
    <source>
        <dbReference type="EMBL" id="KAK2591696.1"/>
    </source>
</evidence>
<dbReference type="CDD" id="cd04077">
    <property type="entry name" value="Peptidases_S8_PCSK9_ProteinaseK_like"/>
    <property type="match status" value="1"/>
</dbReference>
<dbReference type="PROSITE" id="PS51892">
    <property type="entry name" value="SUBTILASE"/>
    <property type="match status" value="1"/>
</dbReference>
<feature type="compositionally biased region" description="Basic and acidic residues" evidence="6">
    <location>
        <begin position="396"/>
        <end position="409"/>
    </location>
</feature>
<protein>
    <recommendedName>
        <fullName evidence="7">Peptidase S8/S53 domain-containing protein</fullName>
    </recommendedName>
</protein>
<comment type="caution">
    <text evidence="5">Lacks conserved residue(s) required for the propagation of feature annotation.</text>
</comment>
<organism evidence="8 9">
    <name type="scientific">Conoideocrella luteorostrata</name>
    <dbReference type="NCBI Taxonomy" id="1105319"/>
    <lineage>
        <taxon>Eukaryota</taxon>
        <taxon>Fungi</taxon>
        <taxon>Dikarya</taxon>
        <taxon>Ascomycota</taxon>
        <taxon>Pezizomycotina</taxon>
        <taxon>Sordariomycetes</taxon>
        <taxon>Hypocreomycetidae</taxon>
        <taxon>Hypocreales</taxon>
        <taxon>Clavicipitaceae</taxon>
        <taxon>Conoideocrella</taxon>
    </lineage>
</organism>
<comment type="caution">
    <text evidence="8">The sequence shown here is derived from an EMBL/GenBank/DDBJ whole genome shotgun (WGS) entry which is preliminary data.</text>
</comment>